<accession>A0A804MRQ7</accession>
<proteinExistence type="predicted"/>
<sequence length="137" mass="15233">MPIPTRSLKYTADLSSIPESNGRNKQGRALLLPLDADGLVIRFRELSPLLEGDVDPGDTKSQWKCFRLWDNYCVKNKRCVDECLGVEGKGYTHGHCELWTCVCCKKNGEDEILAPGGQLGGPEQRAESPISVKQTKR</sequence>
<reference evidence="2" key="2">
    <citation type="submission" date="2019-07" db="EMBL/GenBank/DDBJ databases">
        <authorList>
            <person name="Seetharam A."/>
            <person name="Woodhouse M."/>
            <person name="Cannon E."/>
        </authorList>
    </citation>
    <scope>NUCLEOTIDE SEQUENCE [LARGE SCALE GENOMIC DNA]</scope>
    <source>
        <strain evidence="2">cv. B73</strain>
    </source>
</reference>
<organism evidence="2 3">
    <name type="scientific">Zea mays</name>
    <name type="common">Maize</name>
    <dbReference type="NCBI Taxonomy" id="4577"/>
    <lineage>
        <taxon>Eukaryota</taxon>
        <taxon>Viridiplantae</taxon>
        <taxon>Streptophyta</taxon>
        <taxon>Embryophyta</taxon>
        <taxon>Tracheophyta</taxon>
        <taxon>Spermatophyta</taxon>
        <taxon>Magnoliopsida</taxon>
        <taxon>Liliopsida</taxon>
        <taxon>Poales</taxon>
        <taxon>Poaceae</taxon>
        <taxon>PACMAD clade</taxon>
        <taxon>Panicoideae</taxon>
        <taxon>Andropogonodae</taxon>
        <taxon>Andropogoneae</taxon>
        <taxon>Tripsacinae</taxon>
        <taxon>Zea</taxon>
    </lineage>
</organism>
<evidence type="ECO:0000313" key="3">
    <source>
        <dbReference type="Proteomes" id="UP000007305"/>
    </source>
</evidence>
<dbReference type="EnsemblPlants" id="Zm00001eb106610_T001">
    <property type="protein sequence ID" value="Zm00001eb106610_P001"/>
    <property type="gene ID" value="Zm00001eb106610"/>
</dbReference>
<reference evidence="2" key="3">
    <citation type="submission" date="2021-05" db="UniProtKB">
        <authorList>
            <consortium name="EnsemblPlants"/>
        </authorList>
    </citation>
    <scope>IDENTIFICATION</scope>
    <source>
        <strain evidence="2">cv. B73</strain>
    </source>
</reference>
<evidence type="ECO:0000256" key="1">
    <source>
        <dbReference type="SAM" id="MobiDB-lite"/>
    </source>
</evidence>
<protein>
    <submittedName>
        <fullName evidence="2">Uncharacterized protein</fullName>
    </submittedName>
</protein>
<keyword evidence="3" id="KW-1185">Reference proteome</keyword>
<name>A0A804MRQ7_MAIZE</name>
<reference evidence="3" key="1">
    <citation type="submission" date="2015-12" db="EMBL/GenBank/DDBJ databases">
        <title>Update maize B73 reference genome by single molecule sequencing technologies.</title>
        <authorList>
            <consortium name="Maize Genome Sequencing Project"/>
            <person name="Ware D."/>
        </authorList>
    </citation>
    <scope>NUCLEOTIDE SEQUENCE [LARGE SCALE GENOMIC DNA]</scope>
    <source>
        <strain evidence="3">cv. B73</strain>
    </source>
</reference>
<dbReference type="AlphaFoldDB" id="A0A804MRQ7"/>
<dbReference type="Gramene" id="Zm00001eb106610_T001">
    <property type="protein sequence ID" value="Zm00001eb106610_P001"/>
    <property type="gene ID" value="Zm00001eb106610"/>
</dbReference>
<dbReference type="InParanoid" id="A0A804MRQ7"/>
<evidence type="ECO:0000313" key="2">
    <source>
        <dbReference type="EnsemblPlants" id="Zm00001eb106610_P001"/>
    </source>
</evidence>
<feature type="region of interest" description="Disordered" evidence="1">
    <location>
        <begin position="114"/>
        <end position="137"/>
    </location>
</feature>
<dbReference type="Proteomes" id="UP000007305">
    <property type="component" value="Chromosome 2"/>
</dbReference>